<accession>A0ABV6YR85</accession>
<name>A0ABV6YR85_UNCC1</name>
<gene>
    <name evidence="1" type="ORF">ACFL27_00750</name>
</gene>
<organism evidence="1 2">
    <name type="scientific">candidate division CSSED10-310 bacterium</name>
    <dbReference type="NCBI Taxonomy" id="2855610"/>
    <lineage>
        <taxon>Bacteria</taxon>
        <taxon>Bacteria division CSSED10-310</taxon>
    </lineage>
</organism>
<dbReference type="EMBL" id="JBHPBY010000004">
    <property type="protein sequence ID" value="MFC1848709.1"/>
    <property type="molecule type" value="Genomic_DNA"/>
</dbReference>
<dbReference type="Proteomes" id="UP001594351">
    <property type="component" value="Unassembled WGS sequence"/>
</dbReference>
<comment type="caution">
    <text evidence="1">The sequence shown here is derived from an EMBL/GenBank/DDBJ whole genome shotgun (WGS) entry which is preliminary data.</text>
</comment>
<keyword evidence="2" id="KW-1185">Reference proteome</keyword>
<evidence type="ECO:0000313" key="1">
    <source>
        <dbReference type="EMBL" id="MFC1848709.1"/>
    </source>
</evidence>
<protein>
    <submittedName>
        <fullName evidence="1">Uncharacterized protein</fullName>
    </submittedName>
</protein>
<proteinExistence type="predicted"/>
<sequence>MVRSSVFRRFFYAETVISEVKTPLKFHPLPRQRERAFYIVKLLHFSKRKTIDILTDEIIRLIRNGVKLNQKGRLNSLEKVDLIANKEKSYDLLCA</sequence>
<reference evidence="1 2" key="1">
    <citation type="submission" date="2024-09" db="EMBL/GenBank/DDBJ databases">
        <title>Laminarin stimulates single cell rates of sulfate reduction while oxygen inhibits transcriptomic activity in coastal marine sediment.</title>
        <authorList>
            <person name="Lindsay M."/>
            <person name="Orcutt B."/>
            <person name="Emerson D."/>
            <person name="Stepanauskas R."/>
            <person name="D'Angelo T."/>
        </authorList>
    </citation>
    <scope>NUCLEOTIDE SEQUENCE [LARGE SCALE GENOMIC DNA]</scope>
    <source>
        <strain evidence="1">SAG AM-311-K15</strain>
    </source>
</reference>
<evidence type="ECO:0000313" key="2">
    <source>
        <dbReference type="Proteomes" id="UP001594351"/>
    </source>
</evidence>